<evidence type="ECO:0008006" key="3">
    <source>
        <dbReference type="Google" id="ProtNLM"/>
    </source>
</evidence>
<evidence type="ECO:0000313" key="1">
    <source>
        <dbReference type="EMBL" id="MDX8036360.1"/>
    </source>
</evidence>
<keyword evidence="2" id="KW-1185">Reference proteome</keyword>
<comment type="caution">
    <text evidence="1">The sequence shown here is derived from an EMBL/GenBank/DDBJ whole genome shotgun (WGS) entry which is preliminary data.</text>
</comment>
<evidence type="ECO:0000313" key="2">
    <source>
        <dbReference type="Proteomes" id="UP001285521"/>
    </source>
</evidence>
<proteinExistence type="predicted"/>
<organism evidence="1 2">
    <name type="scientific">Lentzea miocenica</name>
    <dbReference type="NCBI Taxonomy" id="3095431"/>
    <lineage>
        <taxon>Bacteria</taxon>
        <taxon>Bacillati</taxon>
        <taxon>Actinomycetota</taxon>
        <taxon>Actinomycetes</taxon>
        <taxon>Pseudonocardiales</taxon>
        <taxon>Pseudonocardiaceae</taxon>
        <taxon>Lentzea</taxon>
    </lineage>
</organism>
<accession>A0ABU4TDU4</accession>
<reference evidence="1 2" key="1">
    <citation type="submission" date="2023-11" db="EMBL/GenBank/DDBJ databases">
        <title>Lentzea sokolovensis, sp. nov., Lentzea kristufkii, sp. nov., and Lentzea miocenensis, sp. nov., rare actinobacteria from Sokolov Coal Basin, Miocene lacustrine sediment, Czech Republic.</title>
        <authorList>
            <person name="Lara A."/>
            <person name="Kotroba L."/>
            <person name="Nouioui I."/>
            <person name="Neumann-Schaal M."/>
            <person name="Mast Y."/>
            <person name="Chronakova A."/>
        </authorList>
    </citation>
    <scope>NUCLEOTIDE SEQUENCE [LARGE SCALE GENOMIC DNA]</scope>
    <source>
        <strain evidence="1 2">BCCO 10_0856</strain>
    </source>
</reference>
<dbReference type="Proteomes" id="UP001285521">
    <property type="component" value="Unassembled WGS sequence"/>
</dbReference>
<protein>
    <recommendedName>
        <fullName evidence="3">Transcriptional regulator, AbiEi antitoxin, Type IV TA system</fullName>
    </recommendedName>
</protein>
<gene>
    <name evidence="1" type="ORF">SK803_39725</name>
</gene>
<sequence>MRFKMASCPHVDQGLVELDVDVPMIGRVTKTRSIDYGLLADAFEDAVASRRHLLGLGFSSNTLARKCRPGGGWTRLFLGVYLLTGGMPSRQQLVRGALLRAGPLTFITGIEAARRYGVRRLPADQRIHVLVPHGRRVTSQGPMLVERTNRPWNGTLIDGLPVVTLARSLIDAARKEGRIDVIRAFIADAVQRQLCSLESLADELKYQRLGGTSLPRRVLEEVGDGVRSAAEAWSRSLVHRSSLPRPQWNVLIRSASGVQLAVVDGWWNEVGLAWQIDSLEFHLAPEDYARTMAQHSALLANGVMTVHTVPSRLKKDPGGVIDELRGAYRAAAERPKPRVSATLWRPI</sequence>
<dbReference type="EMBL" id="JAXAVW010000043">
    <property type="protein sequence ID" value="MDX8036360.1"/>
    <property type="molecule type" value="Genomic_DNA"/>
</dbReference>
<name>A0ABU4TDU4_9PSEU</name>
<reference evidence="1 2" key="2">
    <citation type="submission" date="2023-11" db="EMBL/GenBank/DDBJ databases">
        <authorList>
            <person name="Lara A.C."/>
            <person name="Chronakova A."/>
        </authorList>
    </citation>
    <scope>NUCLEOTIDE SEQUENCE [LARGE SCALE GENOMIC DNA]</scope>
    <source>
        <strain evidence="1 2">BCCO 10_0856</strain>
    </source>
</reference>
<dbReference type="RefSeq" id="WP_319971355.1">
    <property type="nucleotide sequence ID" value="NZ_JAXAVW010000043.1"/>
</dbReference>